<reference evidence="1 2" key="1">
    <citation type="submission" date="2018-01" db="EMBL/GenBank/DDBJ databases">
        <title>The draft genome of Hanstruepera neustonica JCM19743.</title>
        <authorList>
            <person name="He R.-H."/>
            <person name="Du Z.-J."/>
        </authorList>
    </citation>
    <scope>NUCLEOTIDE SEQUENCE [LARGE SCALE GENOMIC DNA]</scope>
    <source>
        <strain evidence="1 2">JCM19743</strain>
    </source>
</reference>
<dbReference type="OrthoDB" id="9801455at2"/>
<sequence>MNNIPKAHETLFLNGIKHPYLYLWDAWSYCEDETLHLYCLAVPRFLSDGSKLDPNERNNFPFHIRHFSSKDVGNSWRDEGCLLSTDEVSKLNFKTIWSGSVMPLSDERKLVAFTGIENIDSSRNYHQSIALAISNDGHSVLENSIKTISSPSKDWDEIVDRGYYLDRIDNLGSNLGEENGPIMSWRDPFIFSDKNGELNLFWGAKANPITGALARATIVENDGVFKINKLYPPILIPDGDDFTQLEVPKILYNKDKDLYYLIISTCNRLHESQPSNEVSKEVRVYTSQNVEGPWISLGSKILKDENLFGLTVLKADFNNNRLLCIAPYTENAEPDLRLTFPETFFINLDPFRVEFTKKD</sequence>
<comment type="caution">
    <text evidence="1">The sequence shown here is derived from an EMBL/GenBank/DDBJ whole genome shotgun (WGS) entry which is preliminary data.</text>
</comment>
<dbReference type="Gene3D" id="2.115.10.20">
    <property type="entry name" value="Glycosyl hydrolase domain, family 43"/>
    <property type="match status" value="1"/>
</dbReference>
<name>A0A2K1E164_9FLAO</name>
<dbReference type="EMBL" id="POWF01000002">
    <property type="protein sequence ID" value="PNQ74019.1"/>
    <property type="molecule type" value="Genomic_DNA"/>
</dbReference>
<evidence type="ECO:0000313" key="1">
    <source>
        <dbReference type="EMBL" id="PNQ74019.1"/>
    </source>
</evidence>
<dbReference type="RefSeq" id="WP_103051714.1">
    <property type="nucleotide sequence ID" value="NZ_POWF01000002.1"/>
</dbReference>
<keyword evidence="2" id="KW-1185">Reference proteome</keyword>
<proteinExistence type="predicted"/>
<protein>
    <recommendedName>
        <fullName evidence="3">Glycosyl hydrolase family 32 N-terminal domain-containing protein</fullName>
    </recommendedName>
</protein>
<organism evidence="1 2">
    <name type="scientific">Hanstruepera neustonica</name>
    <dbReference type="NCBI Taxonomy" id="1445657"/>
    <lineage>
        <taxon>Bacteria</taxon>
        <taxon>Pseudomonadati</taxon>
        <taxon>Bacteroidota</taxon>
        <taxon>Flavobacteriia</taxon>
        <taxon>Flavobacteriales</taxon>
        <taxon>Flavobacteriaceae</taxon>
        <taxon>Hanstruepera</taxon>
    </lineage>
</organism>
<gene>
    <name evidence="1" type="ORF">C1T31_06770</name>
</gene>
<dbReference type="Proteomes" id="UP000236641">
    <property type="component" value="Unassembled WGS sequence"/>
</dbReference>
<accession>A0A2K1E164</accession>
<dbReference type="InterPro" id="IPR023296">
    <property type="entry name" value="Glyco_hydro_beta-prop_sf"/>
</dbReference>
<dbReference type="SUPFAM" id="SSF75005">
    <property type="entry name" value="Arabinanase/levansucrase/invertase"/>
    <property type="match status" value="1"/>
</dbReference>
<evidence type="ECO:0008006" key="3">
    <source>
        <dbReference type="Google" id="ProtNLM"/>
    </source>
</evidence>
<dbReference type="AlphaFoldDB" id="A0A2K1E164"/>
<evidence type="ECO:0000313" key="2">
    <source>
        <dbReference type="Proteomes" id="UP000236641"/>
    </source>
</evidence>